<organism evidence="1 2">
    <name type="scientific">Rhinocladiella mackenziei CBS 650.93</name>
    <dbReference type="NCBI Taxonomy" id="1442369"/>
    <lineage>
        <taxon>Eukaryota</taxon>
        <taxon>Fungi</taxon>
        <taxon>Dikarya</taxon>
        <taxon>Ascomycota</taxon>
        <taxon>Pezizomycotina</taxon>
        <taxon>Eurotiomycetes</taxon>
        <taxon>Chaetothyriomycetidae</taxon>
        <taxon>Chaetothyriales</taxon>
        <taxon>Herpotrichiellaceae</taxon>
        <taxon>Rhinocladiella</taxon>
    </lineage>
</organism>
<evidence type="ECO:0000313" key="2">
    <source>
        <dbReference type="Proteomes" id="UP000053617"/>
    </source>
</evidence>
<dbReference type="RefSeq" id="XP_013271760.1">
    <property type="nucleotide sequence ID" value="XM_013416306.1"/>
</dbReference>
<dbReference type="VEuPathDB" id="FungiDB:Z518_05494"/>
<protein>
    <submittedName>
        <fullName evidence="1">Rhinocladiella mackenziei CBS 650.93 unplaced genomic scaffold supercont1.4, whole genome shotgun sequence</fullName>
    </submittedName>
</protein>
<dbReference type="GeneID" id="25293565"/>
<name>A0A0D2IFN3_9EURO</name>
<sequence length="119" mass="12936">MRRKSKHMRICGNSQPTVLKLPKPIDAVCSNDLSANGTDCVEAIRDILLNGDSLVDTPRVRRGVQELEPGMTSIYSVPDYDEDWKCQNSQVSHLEVAAATPAIWGAKDDGSVAGKPCQP</sequence>
<dbReference type="Proteomes" id="UP000053617">
    <property type="component" value="Unassembled WGS sequence"/>
</dbReference>
<proteinExistence type="predicted"/>
<dbReference type="EMBL" id="KN847478">
    <property type="protein sequence ID" value="KIX04624.1"/>
    <property type="molecule type" value="Genomic_DNA"/>
</dbReference>
<keyword evidence="2" id="KW-1185">Reference proteome</keyword>
<dbReference type="HOGENOM" id="CLU_2062757_0_0_1"/>
<evidence type="ECO:0000313" key="1">
    <source>
        <dbReference type="EMBL" id="KIX04624.1"/>
    </source>
</evidence>
<gene>
    <name evidence="1" type="ORF">Z518_05494</name>
</gene>
<dbReference type="AlphaFoldDB" id="A0A0D2IFN3"/>
<accession>A0A0D2IFN3</accession>
<reference evidence="1 2" key="1">
    <citation type="submission" date="2015-01" db="EMBL/GenBank/DDBJ databases">
        <title>The Genome Sequence of Rhinocladiella mackenzie CBS 650.93.</title>
        <authorList>
            <consortium name="The Broad Institute Genomics Platform"/>
            <person name="Cuomo C."/>
            <person name="de Hoog S."/>
            <person name="Gorbushina A."/>
            <person name="Stielow B."/>
            <person name="Teixiera M."/>
            <person name="Abouelleil A."/>
            <person name="Chapman S.B."/>
            <person name="Priest M."/>
            <person name="Young S.K."/>
            <person name="Wortman J."/>
            <person name="Nusbaum C."/>
            <person name="Birren B."/>
        </authorList>
    </citation>
    <scope>NUCLEOTIDE SEQUENCE [LARGE SCALE GENOMIC DNA]</scope>
    <source>
        <strain evidence="1 2">CBS 650.93</strain>
    </source>
</reference>